<keyword evidence="2" id="KW-0805">Transcription regulation</keyword>
<feature type="region of interest" description="Disordered" evidence="6">
    <location>
        <begin position="52"/>
        <end position="104"/>
    </location>
</feature>
<feature type="compositionally biased region" description="Low complexity" evidence="6">
    <location>
        <begin position="86"/>
        <end position="95"/>
    </location>
</feature>
<dbReference type="Proteomes" id="UP000823405">
    <property type="component" value="Unassembled WGS sequence"/>
</dbReference>
<dbReference type="InterPro" id="IPR046347">
    <property type="entry name" value="bZIP_sf"/>
</dbReference>
<name>A0A9P6UQ13_9FUNG</name>
<dbReference type="GO" id="GO:0003677">
    <property type="term" value="F:DNA binding"/>
    <property type="evidence" value="ECO:0007669"/>
    <property type="project" value="UniProtKB-KW"/>
</dbReference>
<dbReference type="AlphaFoldDB" id="A0A9P6UQ13"/>
<dbReference type="FunFam" id="1.20.5.170:FF:000053">
    <property type="entry name" value="BZIP transcription factor AtfA"/>
    <property type="match status" value="1"/>
</dbReference>
<evidence type="ECO:0000256" key="5">
    <source>
        <dbReference type="ARBA" id="ARBA00023242"/>
    </source>
</evidence>
<dbReference type="GO" id="GO:0003700">
    <property type="term" value="F:DNA-binding transcription factor activity"/>
    <property type="evidence" value="ECO:0007669"/>
    <property type="project" value="InterPro"/>
</dbReference>
<feature type="compositionally biased region" description="Low complexity" evidence="6">
    <location>
        <begin position="470"/>
        <end position="481"/>
    </location>
</feature>
<dbReference type="InterPro" id="IPR020956">
    <property type="entry name" value="TF_Aft1_OSM"/>
</dbReference>
<dbReference type="Pfam" id="PF00170">
    <property type="entry name" value="bZIP_1"/>
    <property type="match status" value="1"/>
</dbReference>
<dbReference type="GO" id="GO:0005634">
    <property type="term" value="C:nucleus"/>
    <property type="evidence" value="ECO:0007669"/>
    <property type="project" value="UniProtKB-SubCell"/>
</dbReference>
<gene>
    <name evidence="8" type="ORF">BGZ97_007812</name>
</gene>
<dbReference type="Pfam" id="PF11786">
    <property type="entry name" value="Aft1_HRA"/>
    <property type="match status" value="1"/>
</dbReference>
<dbReference type="Pfam" id="PF11785">
    <property type="entry name" value="Aft1_OSA"/>
    <property type="match status" value="1"/>
</dbReference>
<feature type="compositionally biased region" description="Low complexity" evidence="6">
    <location>
        <begin position="270"/>
        <end position="289"/>
    </location>
</feature>
<feature type="region of interest" description="Disordered" evidence="6">
    <location>
        <begin position="445"/>
        <end position="506"/>
    </location>
</feature>
<evidence type="ECO:0000256" key="4">
    <source>
        <dbReference type="ARBA" id="ARBA00023163"/>
    </source>
</evidence>
<feature type="compositionally biased region" description="Low complexity" evidence="6">
    <location>
        <begin position="449"/>
        <end position="462"/>
    </location>
</feature>
<feature type="domain" description="BZIP" evidence="7">
    <location>
        <begin position="354"/>
        <end position="417"/>
    </location>
</feature>
<dbReference type="OrthoDB" id="295274at2759"/>
<feature type="region of interest" description="Disordered" evidence="6">
    <location>
        <begin position="264"/>
        <end position="361"/>
    </location>
</feature>
<dbReference type="SMART" id="SM00338">
    <property type="entry name" value="BRLZ"/>
    <property type="match status" value="1"/>
</dbReference>
<evidence type="ECO:0000313" key="8">
    <source>
        <dbReference type="EMBL" id="KAG0315794.1"/>
    </source>
</evidence>
<dbReference type="SUPFAM" id="SSF57959">
    <property type="entry name" value="Leucine zipper domain"/>
    <property type="match status" value="1"/>
</dbReference>
<feature type="compositionally biased region" description="Polar residues" evidence="6">
    <location>
        <begin position="496"/>
        <end position="506"/>
    </location>
</feature>
<proteinExistence type="predicted"/>
<dbReference type="PROSITE" id="PS50217">
    <property type="entry name" value="BZIP"/>
    <property type="match status" value="1"/>
</dbReference>
<evidence type="ECO:0000256" key="1">
    <source>
        <dbReference type="ARBA" id="ARBA00004123"/>
    </source>
</evidence>
<evidence type="ECO:0000256" key="6">
    <source>
        <dbReference type="SAM" id="MobiDB-lite"/>
    </source>
</evidence>
<dbReference type="PANTHER" id="PTHR19304">
    <property type="entry name" value="CYCLIC-AMP RESPONSE ELEMENT BINDING PROTEIN"/>
    <property type="match status" value="1"/>
</dbReference>
<feature type="compositionally biased region" description="Basic and acidic residues" evidence="6">
    <location>
        <begin position="345"/>
        <end position="361"/>
    </location>
</feature>
<keyword evidence="3" id="KW-0238">DNA-binding</keyword>
<dbReference type="CDD" id="cd14687">
    <property type="entry name" value="bZIP_ATF2"/>
    <property type="match status" value="1"/>
</dbReference>
<evidence type="ECO:0000259" key="7">
    <source>
        <dbReference type="PROSITE" id="PS50217"/>
    </source>
</evidence>
<dbReference type="Gene3D" id="1.20.5.170">
    <property type="match status" value="1"/>
</dbReference>
<evidence type="ECO:0000313" key="9">
    <source>
        <dbReference type="Proteomes" id="UP000823405"/>
    </source>
</evidence>
<dbReference type="InterPro" id="IPR004827">
    <property type="entry name" value="bZIP"/>
</dbReference>
<feature type="compositionally biased region" description="Polar residues" evidence="6">
    <location>
        <begin position="1"/>
        <end position="20"/>
    </location>
</feature>
<dbReference type="InterPro" id="IPR051027">
    <property type="entry name" value="bZIP_transcription_factors"/>
</dbReference>
<organism evidence="8 9">
    <name type="scientific">Linnemannia gamsii</name>
    <dbReference type="NCBI Taxonomy" id="64522"/>
    <lineage>
        <taxon>Eukaryota</taxon>
        <taxon>Fungi</taxon>
        <taxon>Fungi incertae sedis</taxon>
        <taxon>Mucoromycota</taxon>
        <taxon>Mortierellomycotina</taxon>
        <taxon>Mortierellomycetes</taxon>
        <taxon>Mortierellales</taxon>
        <taxon>Mortierellaceae</taxon>
        <taxon>Linnemannia</taxon>
    </lineage>
</organism>
<reference evidence="8" key="1">
    <citation type="journal article" date="2020" name="Fungal Divers.">
        <title>Resolving the Mortierellaceae phylogeny through synthesis of multi-gene phylogenetics and phylogenomics.</title>
        <authorList>
            <person name="Vandepol N."/>
            <person name="Liber J."/>
            <person name="Desiro A."/>
            <person name="Na H."/>
            <person name="Kennedy M."/>
            <person name="Barry K."/>
            <person name="Grigoriev I.V."/>
            <person name="Miller A.N."/>
            <person name="O'Donnell K."/>
            <person name="Stajich J.E."/>
            <person name="Bonito G."/>
        </authorList>
    </citation>
    <scope>NUCLEOTIDE SEQUENCE</scope>
    <source>
        <strain evidence="8">NVP60</strain>
    </source>
</reference>
<evidence type="ECO:0000256" key="2">
    <source>
        <dbReference type="ARBA" id="ARBA00023015"/>
    </source>
</evidence>
<comment type="subcellular location">
    <subcellularLocation>
        <location evidence="1">Nucleus</location>
    </subcellularLocation>
</comment>
<keyword evidence="4" id="KW-0804">Transcription</keyword>
<protein>
    <recommendedName>
        <fullName evidence="7">BZIP domain-containing protein</fullName>
    </recommendedName>
</protein>
<keyword evidence="9" id="KW-1185">Reference proteome</keyword>
<feature type="region of interest" description="Disordered" evidence="6">
    <location>
        <begin position="1"/>
        <end position="30"/>
    </location>
</feature>
<comment type="caution">
    <text evidence="8">The sequence shown here is derived from an EMBL/GenBank/DDBJ whole genome shotgun (WGS) entry which is preliminary data.</text>
</comment>
<accession>A0A9P6UQ13</accession>
<sequence>MTTVGTLSTDLGPGNNNLSQPGMDLPTAPNNTVPLIVTTAAEDDKAVLARANNDNPINYMQPVSKLDMEPNPFEQSFSDLTPEKAGPPSGNSAPAPEAPKPTLPPIASMSGRLAPNNEQYGWEAQSLRMGPLSPSMLEGPQDPIPVGSYPATTTVSTIYTSGAPMAENGYPYVGMPGSIAPPAGPIQTAEPYPPAIYNQAAQAPRQPQPFPHMNGQAPMNDRYIPPQGVPHPDNVHGYNNMQNLTQAQAAAQREMWVKRESIDANGYFPGQPQHQQQQQQQHHAAQNGQGASGMVGTQGRDSRPSRMTSEDNSDDSQFSRQSSVSGDRPGNNGKSGGSNGNKKRPATEDKMDEEEKRKNFLERNRQAALKCRQRKKQWLSNLQAKVEYLTTDNEHLQTQTAALRDEIIHLKALLLAHKDCPVAQANGVYAHTIGIANNHSGGMMPPNMQGQAGQQQQQQRGVGQRGGSMPQPAQQIQAGGARVAISSASGGPAVSTAASQGQPIRY</sequence>
<dbReference type="EMBL" id="JAAAIN010000350">
    <property type="protein sequence ID" value="KAG0315794.1"/>
    <property type="molecule type" value="Genomic_DNA"/>
</dbReference>
<evidence type="ECO:0000256" key="3">
    <source>
        <dbReference type="ARBA" id="ARBA00023125"/>
    </source>
</evidence>
<feature type="compositionally biased region" description="Polar residues" evidence="6">
    <location>
        <begin position="315"/>
        <end position="325"/>
    </location>
</feature>
<keyword evidence="5" id="KW-0539">Nucleus</keyword>
<dbReference type="InterPro" id="IPR021755">
    <property type="entry name" value="TF_Aft1_HRA"/>
</dbReference>